<protein>
    <recommendedName>
        <fullName evidence="3">Helix-turn-helix type 11 domain-containing protein</fullName>
    </recommendedName>
</protein>
<evidence type="ECO:0000313" key="1">
    <source>
        <dbReference type="EMBL" id="TZE83552.1"/>
    </source>
</evidence>
<organism evidence="1 2">
    <name type="scientific">Calorimonas adulescens</name>
    <dbReference type="NCBI Taxonomy" id="2606906"/>
    <lineage>
        <taxon>Bacteria</taxon>
        <taxon>Bacillati</taxon>
        <taxon>Bacillota</taxon>
        <taxon>Clostridia</taxon>
        <taxon>Thermoanaerobacterales</taxon>
        <taxon>Thermoanaerobacteraceae</taxon>
        <taxon>Calorimonas</taxon>
    </lineage>
</organism>
<dbReference type="RefSeq" id="WP_149544171.1">
    <property type="nucleotide sequence ID" value="NZ_VTPS01000001.1"/>
</dbReference>
<evidence type="ECO:0000313" key="2">
    <source>
        <dbReference type="Proteomes" id="UP000322976"/>
    </source>
</evidence>
<comment type="caution">
    <text evidence="1">The sequence shown here is derived from an EMBL/GenBank/DDBJ whole genome shotgun (WGS) entry which is preliminary data.</text>
</comment>
<accession>A0A5D8QG97</accession>
<evidence type="ECO:0008006" key="3">
    <source>
        <dbReference type="Google" id="ProtNLM"/>
    </source>
</evidence>
<proteinExistence type="predicted"/>
<sequence length="184" mass="22000">MSQKKYKKLDHETIKEITDIVIEKYKEEAEKERKARYDKRLRNTKMLLRNFRELSEHSENAIYEAAQVHDESLAEILEIMSGNYFGKEELYIDSIKKSSARTRIIIEHVKEMMRIYESYCMRSQKPEDKRRYRTVCSLYIDENPKTVQEIAKEEAIDERTVYKDVDAACEKLSALIFGVEWLNR</sequence>
<keyword evidence="2" id="KW-1185">Reference proteome</keyword>
<dbReference type="EMBL" id="VTPS01000001">
    <property type="protein sequence ID" value="TZE83552.1"/>
    <property type="molecule type" value="Genomic_DNA"/>
</dbReference>
<reference evidence="1 2" key="1">
    <citation type="submission" date="2019-08" db="EMBL/GenBank/DDBJ databases">
        <title>Calorimonas adulescens gen. nov., sp. nov., an anaerobic thermophilic bacterium from Sakhalin hot spring.</title>
        <authorList>
            <person name="Khomyakova M.A."/>
            <person name="Merkel A.Y."/>
            <person name="Novikov A."/>
            <person name="Bonch-Osmolovskaya E.A."/>
            <person name="Slobodkin A.I."/>
        </authorList>
    </citation>
    <scope>NUCLEOTIDE SEQUENCE [LARGE SCALE GENOMIC DNA]</scope>
    <source>
        <strain evidence="1 2">A05MB</strain>
    </source>
</reference>
<dbReference type="Proteomes" id="UP000322976">
    <property type="component" value="Unassembled WGS sequence"/>
</dbReference>
<name>A0A5D8QG97_9THEO</name>
<dbReference type="AlphaFoldDB" id="A0A5D8QG97"/>
<gene>
    <name evidence="1" type="ORF">FWJ32_01355</name>
</gene>